<dbReference type="Proteomes" id="UP001267290">
    <property type="component" value="Unassembled WGS sequence"/>
</dbReference>
<evidence type="ECO:0000256" key="1">
    <source>
        <dbReference type="SAM" id="Phobius"/>
    </source>
</evidence>
<keyword evidence="3" id="KW-1185">Reference proteome</keyword>
<dbReference type="EMBL" id="JAVDSB010000004">
    <property type="protein sequence ID" value="MDR6551835.1"/>
    <property type="molecule type" value="Genomic_DNA"/>
</dbReference>
<accession>A0ABU1NWH1</accession>
<sequence length="93" mass="10972">MGFNLLNMLWLFITAVALIHIFKKRIPQNRRWMIRSYVFCYTNMLIRLLSFAFNRIGGIDYAMSYMISVYASIAALLAVPEVLFRFEKRRSPA</sequence>
<protein>
    <submittedName>
        <fullName evidence="2">Uncharacterized protein</fullName>
    </submittedName>
</protein>
<keyword evidence="1" id="KW-0812">Transmembrane</keyword>
<evidence type="ECO:0000313" key="3">
    <source>
        <dbReference type="Proteomes" id="UP001267290"/>
    </source>
</evidence>
<dbReference type="InterPro" id="IPR018750">
    <property type="entry name" value="DUF2306_membrane"/>
</dbReference>
<reference evidence="2 3" key="1">
    <citation type="submission" date="2023-07" db="EMBL/GenBank/DDBJ databases">
        <title>Sorghum-associated microbial communities from plants grown in Nebraska, USA.</title>
        <authorList>
            <person name="Schachtman D."/>
        </authorList>
    </citation>
    <scope>NUCLEOTIDE SEQUENCE [LARGE SCALE GENOMIC DNA]</scope>
    <source>
        <strain evidence="2 3">CC258</strain>
    </source>
</reference>
<gene>
    <name evidence="2" type="ORF">J2736_003024</name>
</gene>
<proteinExistence type="predicted"/>
<dbReference type="Pfam" id="PF10067">
    <property type="entry name" value="DUF2306"/>
    <property type="match status" value="1"/>
</dbReference>
<comment type="caution">
    <text evidence="2">The sequence shown here is derived from an EMBL/GenBank/DDBJ whole genome shotgun (WGS) entry which is preliminary data.</text>
</comment>
<feature type="transmembrane region" description="Helical" evidence="1">
    <location>
        <begin position="34"/>
        <end position="53"/>
    </location>
</feature>
<keyword evidence="1" id="KW-1133">Transmembrane helix</keyword>
<feature type="transmembrane region" description="Helical" evidence="1">
    <location>
        <begin position="6"/>
        <end position="22"/>
    </location>
</feature>
<organism evidence="2 3">
    <name type="scientific">Paenibacillus qinlingensis</name>
    <dbReference type="NCBI Taxonomy" id="1837343"/>
    <lineage>
        <taxon>Bacteria</taxon>
        <taxon>Bacillati</taxon>
        <taxon>Bacillota</taxon>
        <taxon>Bacilli</taxon>
        <taxon>Bacillales</taxon>
        <taxon>Paenibacillaceae</taxon>
        <taxon>Paenibacillus</taxon>
    </lineage>
</organism>
<feature type="transmembrane region" description="Helical" evidence="1">
    <location>
        <begin position="65"/>
        <end position="84"/>
    </location>
</feature>
<keyword evidence="1" id="KW-0472">Membrane</keyword>
<name>A0ABU1NWH1_9BACL</name>
<evidence type="ECO:0000313" key="2">
    <source>
        <dbReference type="EMBL" id="MDR6551835.1"/>
    </source>
</evidence>